<dbReference type="Gene3D" id="2.40.160.100">
    <property type="match status" value="1"/>
</dbReference>
<dbReference type="InterPro" id="IPR053728">
    <property type="entry name" value="Alginate_Permeability_Chnl"/>
</dbReference>
<sequence length="509" mass="54877">MRAETMRGMPRAGRRRARAGGGARWGTGRVALGAAAFALLQGVSAAAETAPAGASASAAATGAAASTAPACQATRPVPSFNRWQENWGALADPCLPRRPLDGLKYLPPGSDPSWYLSLGANLRERFELNHAPLFGLGATRPDSYLIQRAELHLDAHLGEHVQAFAQVEDARVFGKDAVSPVDRDPLDLEQAFVAYVHALGPGTFKARVGRQEMAFDLQRFISVRDGPNVRQAFDAIWADYELERWRFIGYVTRPVQYRDVDDFDDTSNRHLKFSGVRVERSGVGPGDLSAYWSRYERDGARFADASGTERRDVFDARYAGKQAPFDWDVEAMGQTGRVGSATVGAWAFGALAGYTFAALPGTPRVGLQVDGASGDRHPGDGHVGTFNPLFPNGYYFTLAGYAGYSNLVHVKPSVTFHVTPTLTLTTALGLQWRATTADAVYGQGMAAVPGTAGNGSRWTGMYGQLRADWIVNDNLALALEAVHFEVGDSLRALGARNGDYLGVEAKFGW</sequence>
<proteinExistence type="predicted"/>
<evidence type="ECO:0000313" key="3">
    <source>
        <dbReference type="EMBL" id="AJK48770.1"/>
    </source>
</evidence>
<evidence type="ECO:0000313" key="4">
    <source>
        <dbReference type="Proteomes" id="UP000031838"/>
    </source>
</evidence>
<name>A0A0B6S650_BURPL</name>
<gene>
    <name evidence="3" type="ORF">BGL_2c06860</name>
</gene>
<dbReference type="EMBL" id="CP002581">
    <property type="protein sequence ID" value="AJK48770.1"/>
    <property type="molecule type" value="Genomic_DNA"/>
</dbReference>
<dbReference type="Proteomes" id="UP000031838">
    <property type="component" value="Chromosome 2"/>
</dbReference>
<reference evidence="3 4" key="2">
    <citation type="journal article" date="2016" name="Appl. Microbiol. Biotechnol.">
        <title>Mutations improving production and secretion of extracellular lipase by Burkholderia glumae PG1.</title>
        <authorList>
            <person name="Knapp A."/>
            <person name="Voget S."/>
            <person name="Gao R."/>
            <person name="Zaburannyi N."/>
            <person name="Krysciak D."/>
            <person name="Breuer M."/>
            <person name="Hauer B."/>
            <person name="Streit W.R."/>
            <person name="Muller R."/>
            <person name="Daniel R."/>
            <person name="Jaeger K.E."/>
        </authorList>
    </citation>
    <scope>NUCLEOTIDE SEQUENCE [LARGE SCALE GENOMIC DNA]</scope>
    <source>
        <strain evidence="3 4">PG1</strain>
    </source>
</reference>
<dbReference type="KEGG" id="bgp:BGL_2c06860"/>
<evidence type="ECO:0000259" key="2">
    <source>
        <dbReference type="Pfam" id="PF13372"/>
    </source>
</evidence>
<feature type="domain" description="Alginate export" evidence="2">
    <location>
        <begin position="115"/>
        <end position="503"/>
    </location>
</feature>
<evidence type="ECO:0000256" key="1">
    <source>
        <dbReference type="SAM" id="MobiDB-lite"/>
    </source>
</evidence>
<dbReference type="HOGENOM" id="CLU_035025_0_0_4"/>
<dbReference type="AlphaFoldDB" id="A0A0B6S650"/>
<dbReference type="Pfam" id="PF13372">
    <property type="entry name" value="Alginate_exp"/>
    <property type="match status" value="1"/>
</dbReference>
<keyword evidence="4" id="KW-1185">Reference proteome</keyword>
<protein>
    <recommendedName>
        <fullName evidence="2">Alginate export domain-containing protein</fullName>
    </recommendedName>
</protein>
<reference evidence="4" key="1">
    <citation type="submission" date="2011-03" db="EMBL/GenBank/DDBJ databases">
        <authorList>
            <person name="Voget S."/>
            <person name="Streit W.R."/>
            <person name="Jaeger K.E."/>
            <person name="Daniel R."/>
        </authorList>
    </citation>
    <scope>NUCLEOTIDE SEQUENCE [LARGE SCALE GENOMIC DNA]</scope>
    <source>
        <strain evidence="4">PG1</strain>
    </source>
</reference>
<dbReference type="InterPro" id="IPR025388">
    <property type="entry name" value="Alginate_export_dom"/>
</dbReference>
<organism evidence="3 4">
    <name type="scientific">Burkholderia plantarii</name>
    <dbReference type="NCBI Taxonomy" id="41899"/>
    <lineage>
        <taxon>Bacteria</taxon>
        <taxon>Pseudomonadati</taxon>
        <taxon>Pseudomonadota</taxon>
        <taxon>Betaproteobacteria</taxon>
        <taxon>Burkholderiales</taxon>
        <taxon>Burkholderiaceae</taxon>
        <taxon>Burkholderia</taxon>
    </lineage>
</organism>
<feature type="region of interest" description="Disordered" evidence="1">
    <location>
        <begin position="1"/>
        <end position="23"/>
    </location>
</feature>
<accession>A0A0B6S650</accession>